<dbReference type="AlphaFoldDB" id="A0A517M1F0"/>
<name>A0A517M1F0_9BACT</name>
<dbReference type="RefSeq" id="WP_145346093.1">
    <property type="nucleotide sequence ID" value="NZ_CP036261.1"/>
</dbReference>
<sequence length="119" mass="12659">MNLSQPLIYSVGTQVVAQRDVIAANDRIANPASAASVIVCAPQDRSHSYRVRFSNGFETQLRHDQLVRLAEFKAASIHGGAVTVMSGDLYDPVTDTSDSLVPTLTCSQCSAAALPLAIK</sequence>
<evidence type="ECO:0000313" key="1">
    <source>
        <dbReference type="EMBL" id="QDS88700.1"/>
    </source>
</evidence>
<dbReference type="Proteomes" id="UP000319557">
    <property type="component" value="Chromosome"/>
</dbReference>
<dbReference type="EMBL" id="CP036261">
    <property type="protein sequence ID" value="QDS88700.1"/>
    <property type="molecule type" value="Genomic_DNA"/>
</dbReference>
<protein>
    <submittedName>
        <fullName evidence="1">Uncharacterized protein</fullName>
    </submittedName>
</protein>
<dbReference type="KEGG" id="ruv:EC9_28920"/>
<evidence type="ECO:0000313" key="2">
    <source>
        <dbReference type="Proteomes" id="UP000319557"/>
    </source>
</evidence>
<keyword evidence="2" id="KW-1185">Reference proteome</keyword>
<accession>A0A517M1F0</accession>
<reference evidence="1 2" key="1">
    <citation type="submission" date="2019-02" db="EMBL/GenBank/DDBJ databases">
        <title>Deep-cultivation of Planctomycetes and their phenomic and genomic characterization uncovers novel biology.</title>
        <authorList>
            <person name="Wiegand S."/>
            <person name="Jogler M."/>
            <person name="Boedeker C."/>
            <person name="Pinto D."/>
            <person name="Vollmers J."/>
            <person name="Rivas-Marin E."/>
            <person name="Kohn T."/>
            <person name="Peeters S.H."/>
            <person name="Heuer A."/>
            <person name="Rast P."/>
            <person name="Oberbeckmann S."/>
            <person name="Bunk B."/>
            <person name="Jeske O."/>
            <person name="Meyerdierks A."/>
            <person name="Storesund J.E."/>
            <person name="Kallscheuer N."/>
            <person name="Luecker S."/>
            <person name="Lage O.M."/>
            <person name="Pohl T."/>
            <person name="Merkel B.J."/>
            <person name="Hornburger P."/>
            <person name="Mueller R.-W."/>
            <person name="Bruemmer F."/>
            <person name="Labrenz M."/>
            <person name="Spormann A.M."/>
            <person name="Op den Camp H."/>
            <person name="Overmann J."/>
            <person name="Amann R."/>
            <person name="Jetten M.S.M."/>
            <person name="Mascher T."/>
            <person name="Medema M.H."/>
            <person name="Devos D.P."/>
            <person name="Kaster A.-K."/>
            <person name="Ovreas L."/>
            <person name="Rohde M."/>
            <person name="Galperin M.Y."/>
            <person name="Jogler C."/>
        </authorList>
    </citation>
    <scope>NUCLEOTIDE SEQUENCE [LARGE SCALE GENOMIC DNA]</scope>
    <source>
        <strain evidence="1 2">EC9</strain>
    </source>
</reference>
<organism evidence="1 2">
    <name type="scientific">Rosistilla ulvae</name>
    <dbReference type="NCBI Taxonomy" id="1930277"/>
    <lineage>
        <taxon>Bacteria</taxon>
        <taxon>Pseudomonadati</taxon>
        <taxon>Planctomycetota</taxon>
        <taxon>Planctomycetia</taxon>
        <taxon>Pirellulales</taxon>
        <taxon>Pirellulaceae</taxon>
        <taxon>Rosistilla</taxon>
    </lineage>
</organism>
<dbReference type="OrthoDB" id="243791at2"/>
<proteinExistence type="predicted"/>
<gene>
    <name evidence="1" type="ORF">EC9_28920</name>
</gene>